<dbReference type="Pfam" id="PF00646">
    <property type="entry name" value="F-box"/>
    <property type="match status" value="1"/>
</dbReference>
<protein>
    <submittedName>
        <fullName evidence="3">F-box protein</fullName>
    </submittedName>
</protein>
<organism evidence="3 4">
    <name type="scientific">Nicotiana attenuata</name>
    <name type="common">Coyote tobacco</name>
    <dbReference type="NCBI Taxonomy" id="49451"/>
    <lineage>
        <taxon>Eukaryota</taxon>
        <taxon>Viridiplantae</taxon>
        <taxon>Streptophyta</taxon>
        <taxon>Embryophyta</taxon>
        <taxon>Tracheophyta</taxon>
        <taxon>Spermatophyta</taxon>
        <taxon>Magnoliopsida</taxon>
        <taxon>eudicotyledons</taxon>
        <taxon>Gunneridae</taxon>
        <taxon>Pentapetalae</taxon>
        <taxon>asterids</taxon>
        <taxon>lamiids</taxon>
        <taxon>Solanales</taxon>
        <taxon>Solanaceae</taxon>
        <taxon>Nicotianoideae</taxon>
        <taxon>Nicotianeae</taxon>
        <taxon>Nicotiana</taxon>
    </lineage>
</organism>
<evidence type="ECO:0000259" key="2">
    <source>
        <dbReference type="Pfam" id="PF03478"/>
    </source>
</evidence>
<evidence type="ECO:0000313" key="3">
    <source>
        <dbReference type="EMBL" id="OIT36298.1"/>
    </source>
</evidence>
<proteinExistence type="predicted"/>
<dbReference type="STRING" id="49451.A0A314L3S1"/>
<accession>A0A314L3S1</accession>
<dbReference type="InterPro" id="IPR036047">
    <property type="entry name" value="F-box-like_dom_sf"/>
</dbReference>
<dbReference type="Gramene" id="OIT36298">
    <property type="protein sequence ID" value="OIT36298"/>
    <property type="gene ID" value="A4A49_22510"/>
</dbReference>
<dbReference type="PANTHER" id="PTHR33127">
    <property type="entry name" value="TRANSMEMBRANE PROTEIN"/>
    <property type="match status" value="1"/>
</dbReference>
<evidence type="ECO:0000313" key="4">
    <source>
        <dbReference type="Proteomes" id="UP000187609"/>
    </source>
</evidence>
<keyword evidence="4" id="KW-1185">Reference proteome</keyword>
<gene>
    <name evidence="3" type="ORF">A4A49_22510</name>
</gene>
<dbReference type="PANTHER" id="PTHR33127:SF20">
    <property type="entry name" value="F-BOX DOMAIN-CONTAINING PROTEIN"/>
    <property type="match status" value="1"/>
</dbReference>
<dbReference type="Gene3D" id="1.20.1280.50">
    <property type="match status" value="1"/>
</dbReference>
<dbReference type="Proteomes" id="UP000187609">
    <property type="component" value="Unassembled WGS sequence"/>
</dbReference>
<dbReference type="InterPro" id="IPR001810">
    <property type="entry name" value="F-box_dom"/>
</dbReference>
<dbReference type="SUPFAM" id="SSF81383">
    <property type="entry name" value="F-box domain"/>
    <property type="match status" value="1"/>
</dbReference>
<reference evidence="3" key="1">
    <citation type="submission" date="2016-11" db="EMBL/GenBank/DDBJ databases">
        <title>The genome of Nicotiana attenuata.</title>
        <authorList>
            <person name="Xu S."/>
            <person name="Brockmoeller T."/>
            <person name="Gaquerel E."/>
            <person name="Navarro A."/>
            <person name="Kuhl H."/>
            <person name="Gase K."/>
            <person name="Ling Z."/>
            <person name="Zhou W."/>
            <person name="Kreitzer C."/>
            <person name="Stanke M."/>
            <person name="Tang H."/>
            <person name="Lyons E."/>
            <person name="Pandey P."/>
            <person name="Pandey S.P."/>
            <person name="Timmermann B."/>
            <person name="Baldwin I.T."/>
        </authorList>
    </citation>
    <scope>NUCLEOTIDE SEQUENCE [LARGE SCALE GENOMIC DNA]</scope>
    <source>
        <strain evidence="3">UT</strain>
    </source>
</reference>
<dbReference type="InterPro" id="IPR005174">
    <property type="entry name" value="KIB1-4_b-propeller"/>
</dbReference>
<name>A0A314L3S1_NICAT</name>
<comment type="caution">
    <text evidence="3">The sequence shown here is derived from an EMBL/GenBank/DDBJ whole genome shotgun (WGS) entry which is preliminary data.</text>
</comment>
<evidence type="ECO:0000259" key="1">
    <source>
        <dbReference type="Pfam" id="PF00646"/>
    </source>
</evidence>
<sequence length="355" mass="40858">MEEDRRMEKVAKEFLQKLAKLSDVESNNDKAKQLREECSRKKEKLLDCLLSARSWRDLPSELLGEIADNFGIIDLLGFRGVCTNWRSASFSATAAIESAPDTHPYFLLYNDDDEECILFNPTNDKSYTLNIPELKEATCLASSHGWLLLSQKGLIFFFCPFSRTRIDLPPFQEYEISKGSAAFTSSPLSNDCVTALILRKRHEFLELHVLERGVSAWVKYEYDLSQRFFGGVKGATFADGCFQILDENDKMITFNLGNKSFEYYKIVKERRDPNIERLPFNYKEKCFSMSDFKKRMKLGNDVAISICAASYAGSGDSVIFIKNEKFKAILDYDAQDFKGIWIQPRFFQLPPNYSW</sequence>
<dbReference type="Pfam" id="PF03478">
    <property type="entry name" value="Beta-prop_KIB1-4"/>
    <property type="match status" value="1"/>
</dbReference>
<dbReference type="AlphaFoldDB" id="A0A314L3S1"/>
<feature type="domain" description="F-box" evidence="1">
    <location>
        <begin position="55"/>
        <end position="89"/>
    </location>
</feature>
<feature type="domain" description="KIB1-4 beta-propeller" evidence="2">
    <location>
        <begin position="118"/>
        <end position="276"/>
    </location>
</feature>
<dbReference type="EMBL" id="MJEQ01000448">
    <property type="protein sequence ID" value="OIT36298.1"/>
    <property type="molecule type" value="Genomic_DNA"/>
</dbReference>